<name>A0A5C6W079_9BACI</name>
<dbReference type="SUPFAM" id="SSF56281">
    <property type="entry name" value="Metallo-hydrolase/oxidoreductase"/>
    <property type="match status" value="1"/>
</dbReference>
<dbReference type="Pfam" id="PF00753">
    <property type="entry name" value="Lactamase_B"/>
    <property type="match status" value="1"/>
</dbReference>
<keyword evidence="2" id="KW-0378">Hydrolase</keyword>
<evidence type="ECO:0000313" key="3">
    <source>
        <dbReference type="Proteomes" id="UP000321363"/>
    </source>
</evidence>
<protein>
    <submittedName>
        <fullName evidence="2">MBL fold metallo-hydrolase</fullName>
    </submittedName>
</protein>
<dbReference type="EMBL" id="VOQF01000006">
    <property type="protein sequence ID" value="TXC90708.1"/>
    <property type="molecule type" value="Genomic_DNA"/>
</dbReference>
<gene>
    <name evidence="2" type="ORF">FS935_12420</name>
</gene>
<dbReference type="RefSeq" id="WP_146948911.1">
    <property type="nucleotide sequence ID" value="NZ_VOQF01000006.1"/>
</dbReference>
<comment type="caution">
    <text evidence="2">The sequence shown here is derived from an EMBL/GenBank/DDBJ whole genome shotgun (WGS) entry which is preliminary data.</text>
</comment>
<dbReference type="InterPro" id="IPR050855">
    <property type="entry name" value="NDM-1-like"/>
</dbReference>
<evidence type="ECO:0000259" key="1">
    <source>
        <dbReference type="SMART" id="SM00849"/>
    </source>
</evidence>
<organism evidence="2 3">
    <name type="scientific">Metabacillus litoralis</name>
    <dbReference type="NCBI Taxonomy" id="152268"/>
    <lineage>
        <taxon>Bacteria</taxon>
        <taxon>Bacillati</taxon>
        <taxon>Bacillota</taxon>
        <taxon>Bacilli</taxon>
        <taxon>Bacillales</taxon>
        <taxon>Bacillaceae</taxon>
        <taxon>Metabacillus</taxon>
    </lineage>
</organism>
<dbReference type="OrthoDB" id="11380at2"/>
<reference evidence="2 3" key="1">
    <citation type="journal article" date="2005" name="Int. J. Syst. Evol. Microbiol.">
        <title>Bacillus litoralis sp. nov., isolated from a tidal flat of the Yellow Sea in Korea.</title>
        <authorList>
            <person name="Yoon J.H."/>
            <person name="Oh T.K."/>
        </authorList>
    </citation>
    <scope>NUCLEOTIDE SEQUENCE [LARGE SCALE GENOMIC DNA]</scope>
    <source>
        <strain evidence="2 3">SW-211</strain>
    </source>
</reference>
<sequence>MILNSINDCCYYFQGAVNIGYVRSGENGLLIDAGIDKATIKKVLKLLKENELPVTHLFITHAHADHYGGAAYLQKTENIYTFAPAIESAILRNPILEPLYLFQGNMPLPEMRNKFLEGEPIDVDEEVAEGYLMFGEKEIKCIALPGHSINQFGLIIDEVLYAADAYFSEEQLHKHKIPFIIDAKSTLKTLKLIKRMNCVGALPGHGQYETSFQETVEANITYHLEILDSIQSMIDERKEEGISHENLVSLVCEKWSVELKNISMWMLFRTAITSYATYLVAEGKIELFLSDNKLRIKSK</sequence>
<dbReference type="InterPro" id="IPR036866">
    <property type="entry name" value="RibonucZ/Hydroxyglut_hydro"/>
</dbReference>
<dbReference type="SMART" id="SM00849">
    <property type="entry name" value="Lactamase_B"/>
    <property type="match status" value="1"/>
</dbReference>
<dbReference type="Proteomes" id="UP000321363">
    <property type="component" value="Unassembled WGS sequence"/>
</dbReference>
<dbReference type="Gene3D" id="3.60.15.10">
    <property type="entry name" value="Ribonuclease Z/Hydroxyacylglutathione hydrolase-like"/>
    <property type="match status" value="1"/>
</dbReference>
<dbReference type="InterPro" id="IPR001279">
    <property type="entry name" value="Metallo-B-lactamas"/>
</dbReference>
<dbReference type="GO" id="GO:0016787">
    <property type="term" value="F:hydrolase activity"/>
    <property type="evidence" value="ECO:0007669"/>
    <property type="project" value="UniProtKB-KW"/>
</dbReference>
<feature type="domain" description="Metallo-beta-lactamase" evidence="1">
    <location>
        <begin position="16"/>
        <end position="205"/>
    </location>
</feature>
<dbReference type="CDD" id="cd07743">
    <property type="entry name" value="metallo-hydrolase-like_MBL-fold"/>
    <property type="match status" value="1"/>
</dbReference>
<keyword evidence="3" id="KW-1185">Reference proteome</keyword>
<evidence type="ECO:0000313" key="2">
    <source>
        <dbReference type="EMBL" id="TXC90708.1"/>
    </source>
</evidence>
<dbReference type="PANTHER" id="PTHR42951">
    <property type="entry name" value="METALLO-BETA-LACTAMASE DOMAIN-CONTAINING"/>
    <property type="match status" value="1"/>
</dbReference>
<proteinExistence type="predicted"/>
<dbReference type="AlphaFoldDB" id="A0A5C6W079"/>
<dbReference type="PANTHER" id="PTHR42951:SF14">
    <property type="entry name" value="METALLO-BETA-LACTAMASE SUPERFAMILY PROTEIN"/>
    <property type="match status" value="1"/>
</dbReference>
<accession>A0A5C6W079</accession>